<dbReference type="PANTHER" id="PTHR11814">
    <property type="entry name" value="SULFATE TRANSPORTER"/>
    <property type="match status" value="1"/>
</dbReference>
<dbReference type="AlphaFoldDB" id="A0A518HCK3"/>
<dbReference type="InterPro" id="IPR002645">
    <property type="entry name" value="STAS_dom"/>
</dbReference>
<feature type="transmembrane region" description="Helical" evidence="6">
    <location>
        <begin position="381"/>
        <end position="403"/>
    </location>
</feature>
<protein>
    <submittedName>
        <fullName evidence="8">C4-dicarboxylic acid transporter DauA</fullName>
    </submittedName>
</protein>
<evidence type="ECO:0000313" key="8">
    <source>
        <dbReference type="EMBL" id="QDV38593.1"/>
    </source>
</evidence>
<dbReference type="Pfam" id="PF01740">
    <property type="entry name" value="STAS"/>
    <property type="match status" value="1"/>
</dbReference>
<evidence type="ECO:0000256" key="6">
    <source>
        <dbReference type="SAM" id="Phobius"/>
    </source>
</evidence>
<evidence type="ECO:0000256" key="5">
    <source>
        <dbReference type="SAM" id="MobiDB-lite"/>
    </source>
</evidence>
<sequence>MSLESKDGPGPNGSAEGRMRLDLGVQARYLLGEWRMMARPSNLLPDFLAAIAVALVALPLSLAIANASGVAPEVGLVTAIVGGIAVALFGGCRLQVSGPAAAMTFLVYEIIAVWNRFGEEEGLGPNYGLTMIVAATLLAGIFQVLTGYFRIGRIMQFIPRPVVAGFLSGIGITILCTQLPKVLGYDVTHDEEGGAIGLLFETFRQIERTEWRSVLVGLTAAGLMVGLPKVSRKLPTPLIAVAAATLLPIAFGWGPERVALLGELPRSFPRPTIPSIPWEHWNELMLAALTIYVLASIESLLSASVVGAMSRDSKVDNDQELVGQGFGNVASAVFAGIPVTGVIARSATNIQSGARTRASAILHAGMILVMMLTLAETVGRIPIAALAGVLVAVATRMVEIRLLGTLWHGNRAEAAVYLVTVGAIVMTDLIVGVPVGLIAAVFYVIYEMSKIELQPMPVAGLGAGDGPGDPETSGRCPQVMLLRVGGPMFFASGFHLRSMVSRLDGYRCVILDLAEVSMIDFTAAEILEESIEDLQAQGTAVLFARPTPEVRRRLESFTQGELKHLRECEILPDLPEALRRAGERLRGEHLCDRCRGEGRCRVIEQSSRRMGRDTPGAGVPGPAPEAALSGREGVPDSD</sequence>
<dbReference type="RefSeq" id="WP_197446535.1">
    <property type="nucleotide sequence ID" value="NZ_CP036426.1"/>
</dbReference>
<reference evidence="8 9" key="1">
    <citation type="submission" date="2019-02" db="EMBL/GenBank/DDBJ databases">
        <title>Deep-cultivation of Planctomycetes and their phenomic and genomic characterization uncovers novel biology.</title>
        <authorList>
            <person name="Wiegand S."/>
            <person name="Jogler M."/>
            <person name="Boedeker C."/>
            <person name="Pinto D."/>
            <person name="Vollmers J."/>
            <person name="Rivas-Marin E."/>
            <person name="Kohn T."/>
            <person name="Peeters S.H."/>
            <person name="Heuer A."/>
            <person name="Rast P."/>
            <person name="Oberbeckmann S."/>
            <person name="Bunk B."/>
            <person name="Jeske O."/>
            <person name="Meyerdierks A."/>
            <person name="Storesund J.E."/>
            <person name="Kallscheuer N."/>
            <person name="Luecker S."/>
            <person name="Lage O.M."/>
            <person name="Pohl T."/>
            <person name="Merkel B.J."/>
            <person name="Hornburger P."/>
            <person name="Mueller R.-W."/>
            <person name="Bruemmer F."/>
            <person name="Labrenz M."/>
            <person name="Spormann A.M."/>
            <person name="Op den Camp H."/>
            <person name="Overmann J."/>
            <person name="Amann R."/>
            <person name="Jetten M.S.M."/>
            <person name="Mascher T."/>
            <person name="Medema M.H."/>
            <person name="Devos D.P."/>
            <person name="Kaster A.-K."/>
            <person name="Ovreas L."/>
            <person name="Rohde M."/>
            <person name="Galperin M.Y."/>
            <person name="Jogler C."/>
        </authorList>
    </citation>
    <scope>NUCLEOTIDE SEQUENCE [LARGE SCALE GENOMIC DNA]</scope>
    <source>
        <strain evidence="8 9">ElP</strain>
    </source>
</reference>
<dbReference type="KEGG" id="tpla:ElP_65480"/>
<evidence type="ECO:0000256" key="2">
    <source>
        <dbReference type="ARBA" id="ARBA00022692"/>
    </source>
</evidence>
<accession>A0A518HCK3</accession>
<dbReference type="SUPFAM" id="SSF52091">
    <property type="entry name" value="SpoIIaa-like"/>
    <property type="match status" value="1"/>
</dbReference>
<dbReference type="Proteomes" id="UP000317835">
    <property type="component" value="Chromosome"/>
</dbReference>
<feature type="transmembrane region" description="Helical" evidence="6">
    <location>
        <begin position="96"/>
        <end position="115"/>
    </location>
</feature>
<keyword evidence="3 6" id="KW-1133">Transmembrane helix</keyword>
<evidence type="ECO:0000256" key="3">
    <source>
        <dbReference type="ARBA" id="ARBA00022989"/>
    </source>
</evidence>
<feature type="region of interest" description="Disordered" evidence="5">
    <location>
        <begin position="605"/>
        <end position="638"/>
    </location>
</feature>
<dbReference type="InterPro" id="IPR036513">
    <property type="entry name" value="STAS_dom_sf"/>
</dbReference>
<keyword evidence="2 6" id="KW-0812">Transmembrane</keyword>
<feature type="transmembrane region" description="Helical" evidence="6">
    <location>
        <begin position="284"/>
        <end position="309"/>
    </location>
</feature>
<feature type="transmembrane region" description="Helical" evidence="6">
    <location>
        <begin position="321"/>
        <end position="344"/>
    </location>
</feature>
<dbReference type="CDD" id="cd07042">
    <property type="entry name" value="STAS_SulP_like_sulfate_transporter"/>
    <property type="match status" value="1"/>
</dbReference>
<feature type="transmembrane region" description="Helical" evidence="6">
    <location>
        <begin position="70"/>
        <end position="89"/>
    </location>
</feature>
<dbReference type="PROSITE" id="PS50801">
    <property type="entry name" value="STAS"/>
    <property type="match status" value="1"/>
</dbReference>
<feature type="transmembrane region" description="Helical" evidence="6">
    <location>
        <begin position="161"/>
        <end position="180"/>
    </location>
</feature>
<keyword evidence="4 6" id="KW-0472">Membrane</keyword>
<evidence type="ECO:0000256" key="4">
    <source>
        <dbReference type="ARBA" id="ARBA00023136"/>
    </source>
</evidence>
<organism evidence="8 9">
    <name type="scientific">Tautonia plasticadhaerens</name>
    <dbReference type="NCBI Taxonomy" id="2527974"/>
    <lineage>
        <taxon>Bacteria</taxon>
        <taxon>Pseudomonadati</taxon>
        <taxon>Planctomycetota</taxon>
        <taxon>Planctomycetia</taxon>
        <taxon>Isosphaerales</taxon>
        <taxon>Isosphaeraceae</taxon>
        <taxon>Tautonia</taxon>
    </lineage>
</organism>
<dbReference type="Gene3D" id="3.30.750.24">
    <property type="entry name" value="STAS domain"/>
    <property type="match status" value="1"/>
</dbReference>
<dbReference type="Pfam" id="PF00916">
    <property type="entry name" value="Sulfate_transp"/>
    <property type="match status" value="1"/>
</dbReference>
<feature type="transmembrane region" description="Helical" evidence="6">
    <location>
        <begin position="127"/>
        <end position="149"/>
    </location>
</feature>
<comment type="subcellular location">
    <subcellularLocation>
        <location evidence="1">Membrane</location>
        <topology evidence="1">Multi-pass membrane protein</topology>
    </subcellularLocation>
</comment>
<dbReference type="GO" id="GO:0055085">
    <property type="term" value="P:transmembrane transport"/>
    <property type="evidence" value="ECO:0007669"/>
    <property type="project" value="InterPro"/>
</dbReference>
<evidence type="ECO:0000313" key="9">
    <source>
        <dbReference type="Proteomes" id="UP000317835"/>
    </source>
</evidence>
<keyword evidence="9" id="KW-1185">Reference proteome</keyword>
<name>A0A518HCK3_9BACT</name>
<evidence type="ECO:0000259" key="7">
    <source>
        <dbReference type="PROSITE" id="PS50801"/>
    </source>
</evidence>
<proteinExistence type="predicted"/>
<feature type="transmembrane region" description="Helical" evidence="6">
    <location>
        <begin position="415"/>
        <end position="446"/>
    </location>
</feature>
<dbReference type="GO" id="GO:0016020">
    <property type="term" value="C:membrane"/>
    <property type="evidence" value="ECO:0007669"/>
    <property type="project" value="UniProtKB-SubCell"/>
</dbReference>
<dbReference type="InterPro" id="IPR001902">
    <property type="entry name" value="SLC26A/SulP_fam"/>
</dbReference>
<dbReference type="EMBL" id="CP036426">
    <property type="protein sequence ID" value="QDV38593.1"/>
    <property type="molecule type" value="Genomic_DNA"/>
</dbReference>
<feature type="domain" description="STAS" evidence="7">
    <location>
        <begin position="477"/>
        <end position="581"/>
    </location>
</feature>
<evidence type="ECO:0000256" key="1">
    <source>
        <dbReference type="ARBA" id="ARBA00004141"/>
    </source>
</evidence>
<feature type="transmembrane region" description="Helical" evidence="6">
    <location>
        <begin position="43"/>
        <end position="64"/>
    </location>
</feature>
<gene>
    <name evidence="8" type="primary">dauA</name>
    <name evidence="8" type="ORF">ElP_65480</name>
</gene>
<dbReference type="InterPro" id="IPR011547">
    <property type="entry name" value="SLC26A/SulP_dom"/>
</dbReference>